<dbReference type="OrthoDB" id="5230713at2759"/>
<dbReference type="AlphaFoldDB" id="A0A1J7I9U2"/>
<reference evidence="2 3" key="1">
    <citation type="submission" date="2016-10" db="EMBL/GenBank/DDBJ databases">
        <title>Draft genome sequence of Coniochaeta ligniaria NRRL30616, a lignocellulolytic fungus for bioabatement of inhibitors in plant biomass hydrolysates.</title>
        <authorList>
            <consortium name="DOE Joint Genome Institute"/>
            <person name="Jimenez D.J."/>
            <person name="Hector R.E."/>
            <person name="Riley R."/>
            <person name="Sun H."/>
            <person name="Grigoriev I.V."/>
            <person name="Van Elsas J.D."/>
            <person name="Nichols N.N."/>
        </authorList>
    </citation>
    <scope>NUCLEOTIDE SEQUENCE [LARGE SCALE GENOMIC DNA]</scope>
    <source>
        <strain evidence="2 3">NRRL 30616</strain>
    </source>
</reference>
<dbReference type="InParanoid" id="A0A1J7I9U2"/>
<dbReference type="EMBL" id="KV875103">
    <property type="protein sequence ID" value="OIW24447.1"/>
    <property type="molecule type" value="Genomic_DNA"/>
</dbReference>
<gene>
    <name evidence="2" type="ORF">CONLIGDRAFT_685423</name>
</gene>
<accession>A0A1J7I9U2</accession>
<organism evidence="2 3">
    <name type="scientific">Coniochaeta ligniaria NRRL 30616</name>
    <dbReference type="NCBI Taxonomy" id="1408157"/>
    <lineage>
        <taxon>Eukaryota</taxon>
        <taxon>Fungi</taxon>
        <taxon>Dikarya</taxon>
        <taxon>Ascomycota</taxon>
        <taxon>Pezizomycotina</taxon>
        <taxon>Sordariomycetes</taxon>
        <taxon>Sordariomycetidae</taxon>
        <taxon>Coniochaetales</taxon>
        <taxon>Coniochaetaceae</taxon>
        <taxon>Coniochaeta</taxon>
    </lineage>
</organism>
<sequence>MPSFFSTSQTEATLFKAEYHRETERLQNQYHTNSVSEAQEFITNLIQSRWEEHLWPSIKVTCDLTMPELRDIGRMCREEGFVACRSLVRAPVIHHEVAAALWEYLAAAQGRGHGEDPDEQELFEMAVVAALAGEQGDDSVGQTCQLLPDMLRQLDSSSQTANWDADFWQRDEMICPCQKVYEDEDASETDDHGSATSAEGPEADSPSSSAPNSKRSSLSQIFMWGRRS</sequence>
<evidence type="ECO:0000256" key="1">
    <source>
        <dbReference type="SAM" id="MobiDB-lite"/>
    </source>
</evidence>
<evidence type="ECO:0000313" key="2">
    <source>
        <dbReference type="EMBL" id="OIW24447.1"/>
    </source>
</evidence>
<dbReference type="STRING" id="1408157.A0A1J7I9U2"/>
<feature type="compositionally biased region" description="Low complexity" evidence="1">
    <location>
        <begin position="197"/>
        <end position="219"/>
    </location>
</feature>
<keyword evidence="3" id="KW-1185">Reference proteome</keyword>
<evidence type="ECO:0000313" key="3">
    <source>
        <dbReference type="Proteomes" id="UP000182658"/>
    </source>
</evidence>
<dbReference type="Proteomes" id="UP000182658">
    <property type="component" value="Unassembled WGS sequence"/>
</dbReference>
<feature type="region of interest" description="Disordered" evidence="1">
    <location>
        <begin position="182"/>
        <end position="228"/>
    </location>
</feature>
<name>A0A1J7I9U2_9PEZI</name>
<proteinExistence type="predicted"/>
<protein>
    <submittedName>
        <fullName evidence="2">Uncharacterized protein</fullName>
    </submittedName>
</protein>